<dbReference type="CDD" id="cd00205">
    <property type="entry name" value="rhv_like"/>
    <property type="match status" value="1"/>
</dbReference>
<dbReference type="GO" id="GO:0003968">
    <property type="term" value="F:RNA-directed RNA polymerase activity"/>
    <property type="evidence" value="ECO:0007669"/>
    <property type="project" value="UniProtKB-KW"/>
</dbReference>
<evidence type="ECO:0000256" key="16">
    <source>
        <dbReference type="ARBA" id="ARBA00022953"/>
    </source>
</evidence>
<keyword evidence="13" id="KW-0788">Thiol protease</keyword>
<keyword evidence="10" id="KW-0548">Nucleotidyltransferase</keyword>
<dbReference type="Gene3D" id="1.10.260.110">
    <property type="match status" value="1"/>
</dbReference>
<dbReference type="CDD" id="cd23192">
    <property type="entry name" value="Caliciviridae_RdRp"/>
    <property type="match status" value="1"/>
</dbReference>
<dbReference type="InterPro" id="IPR043128">
    <property type="entry name" value="Rev_trsase/Diguanyl_cyclase"/>
</dbReference>
<evidence type="ECO:0000256" key="14">
    <source>
        <dbReference type="ARBA" id="ARBA00022840"/>
    </source>
</evidence>
<evidence type="ECO:0000256" key="11">
    <source>
        <dbReference type="ARBA" id="ARBA00022741"/>
    </source>
</evidence>
<reference evidence="23" key="1">
    <citation type="journal article" date="2016" name="ISME J.">
        <title>Deciphering the bat virome catalog to better understand the ecological diversity of bat viruses and the bat origin of emerging infectious diseases.</title>
        <authorList>
            <person name="Wu Z."/>
            <person name="Yang L."/>
            <person name="Ren X."/>
            <person name="He G."/>
            <person name="Zhang J."/>
            <person name="Yang J."/>
            <person name="Qian Z."/>
            <person name="Dong J."/>
            <person name="Sun L."/>
            <person name="Zhu Y."/>
            <person name="Du J."/>
            <person name="Yang F."/>
            <person name="Zhang S."/>
            <person name="Jin Q."/>
        </authorList>
    </citation>
    <scope>NUCLEOTIDE SEQUENCE</scope>
    <source>
        <strain evidence="23">BtMm-CalV/JX2010</strain>
    </source>
</reference>
<keyword evidence="6" id="KW-0597">Phosphoprotein</keyword>
<evidence type="ECO:0000256" key="6">
    <source>
        <dbReference type="ARBA" id="ARBA00022553"/>
    </source>
</evidence>
<comment type="catalytic activity">
    <reaction evidence="18">
        <text>a ribonucleoside 5'-triphosphate + H2O = a ribonucleoside 5'-diphosphate + phosphate + H(+)</text>
        <dbReference type="Rhea" id="RHEA:23680"/>
        <dbReference type="ChEBI" id="CHEBI:15377"/>
        <dbReference type="ChEBI" id="CHEBI:15378"/>
        <dbReference type="ChEBI" id="CHEBI:43474"/>
        <dbReference type="ChEBI" id="CHEBI:57930"/>
        <dbReference type="ChEBI" id="CHEBI:61557"/>
        <dbReference type="EC" id="3.6.1.15"/>
    </reaction>
</comment>
<evidence type="ECO:0000313" key="23">
    <source>
        <dbReference type="EMBL" id="AIF74269.1"/>
    </source>
</evidence>
<dbReference type="GO" id="GO:0019028">
    <property type="term" value="C:viral capsid"/>
    <property type="evidence" value="ECO:0007669"/>
    <property type="project" value="UniProtKB-KW"/>
</dbReference>
<dbReference type="Gene3D" id="6.10.140.320">
    <property type="match status" value="1"/>
</dbReference>
<evidence type="ECO:0000256" key="2">
    <source>
        <dbReference type="ARBA" id="ARBA00004328"/>
    </source>
</evidence>
<accession>A0A0D3MDP7</accession>
<dbReference type="SUPFAM" id="SSF56672">
    <property type="entry name" value="DNA/RNA polymerases"/>
    <property type="match status" value="1"/>
</dbReference>
<dbReference type="PROSITE" id="PS50507">
    <property type="entry name" value="RDRP_SSRNA_POS"/>
    <property type="match status" value="1"/>
</dbReference>
<dbReference type="SUPFAM" id="SSF88633">
    <property type="entry name" value="Positive stranded ssRNA viruses"/>
    <property type="match status" value="1"/>
</dbReference>
<dbReference type="PRINTS" id="PR00916">
    <property type="entry name" value="2CENDOPTASE"/>
</dbReference>
<dbReference type="EMBL" id="KJ641703">
    <property type="protein sequence ID" value="AIF74269.1"/>
    <property type="molecule type" value="Genomic_RNA"/>
</dbReference>
<dbReference type="SUPFAM" id="SSF50494">
    <property type="entry name" value="Trypsin-like serine proteases"/>
    <property type="match status" value="1"/>
</dbReference>
<dbReference type="Gene3D" id="3.30.70.270">
    <property type="match status" value="1"/>
</dbReference>
<dbReference type="Pfam" id="PF00680">
    <property type="entry name" value="RdRP_1"/>
    <property type="match status" value="1"/>
</dbReference>
<keyword evidence="5" id="KW-0191">Covalent protein-RNA linkage</keyword>
<feature type="compositionally biased region" description="Low complexity" evidence="19">
    <location>
        <begin position="1190"/>
        <end position="1205"/>
    </location>
</feature>
<evidence type="ECO:0000259" key="21">
    <source>
        <dbReference type="PROSITE" id="PS51218"/>
    </source>
</evidence>
<evidence type="ECO:0000256" key="19">
    <source>
        <dbReference type="SAM" id="MobiDB-lite"/>
    </source>
</evidence>
<dbReference type="InterPro" id="IPR049434">
    <property type="entry name" value="VPg"/>
</dbReference>
<dbReference type="InterPro" id="IPR043502">
    <property type="entry name" value="DNA/RNA_pol_sf"/>
</dbReference>
<evidence type="ECO:0000256" key="17">
    <source>
        <dbReference type="ARBA" id="ARBA00023200"/>
    </source>
</evidence>
<evidence type="ECO:0000256" key="1">
    <source>
        <dbReference type="ARBA" id="ARBA00004192"/>
    </source>
</evidence>
<dbReference type="GO" id="GO:0039694">
    <property type="term" value="P:viral RNA genome replication"/>
    <property type="evidence" value="ECO:0007669"/>
    <property type="project" value="InterPro"/>
</dbReference>
<evidence type="ECO:0000256" key="15">
    <source>
        <dbReference type="ARBA" id="ARBA00022844"/>
    </source>
</evidence>
<keyword evidence="8" id="KW-0645">Protease</keyword>
<keyword evidence="14" id="KW-0067">ATP-binding</keyword>
<dbReference type="InterPro" id="IPR004005">
    <property type="entry name" value="Calicivirus_coat"/>
</dbReference>
<dbReference type="InterPro" id="IPR001205">
    <property type="entry name" value="RNA-dir_pol_C"/>
</dbReference>
<keyword evidence="9" id="KW-0808">Transferase</keyword>
<dbReference type="InterPro" id="IPR009003">
    <property type="entry name" value="Peptidase_S1_PA"/>
</dbReference>
<dbReference type="GO" id="GO:0004197">
    <property type="term" value="F:cysteine-type endopeptidase activity"/>
    <property type="evidence" value="ECO:0007669"/>
    <property type="project" value="InterPro"/>
</dbReference>
<evidence type="ECO:0000256" key="3">
    <source>
        <dbReference type="ARBA" id="ARBA00020107"/>
    </source>
</evidence>
<protein>
    <recommendedName>
        <fullName evidence="3">Genome polyprotein</fullName>
    </recommendedName>
</protein>
<feature type="region of interest" description="Disordered" evidence="19">
    <location>
        <begin position="687"/>
        <end position="719"/>
    </location>
</feature>
<name>A0A0D3MDP7_9CALI</name>
<dbReference type="Gene3D" id="2.60.120.20">
    <property type="match status" value="1"/>
</dbReference>
<dbReference type="Pfam" id="PF03510">
    <property type="entry name" value="Peptidase_C24"/>
    <property type="match status" value="1"/>
</dbReference>
<evidence type="ECO:0000259" key="20">
    <source>
        <dbReference type="PROSITE" id="PS50507"/>
    </source>
</evidence>
<keyword evidence="16" id="KW-0693">Viral RNA replication</keyword>
<evidence type="ECO:0000256" key="8">
    <source>
        <dbReference type="ARBA" id="ARBA00022670"/>
    </source>
</evidence>
<evidence type="ECO:0000259" key="22">
    <source>
        <dbReference type="PROSITE" id="PS51894"/>
    </source>
</evidence>
<evidence type="ECO:0000256" key="12">
    <source>
        <dbReference type="ARBA" id="ARBA00022801"/>
    </source>
</evidence>
<evidence type="ECO:0000256" key="18">
    <source>
        <dbReference type="ARBA" id="ARBA00047631"/>
    </source>
</evidence>
<keyword evidence="11" id="KW-0547">Nucleotide-binding</keyword>
<dbReference type="Pfam" id="PF00915">
    <property type="entry name" value="Calici_coat"/>
    <property type="match status" value="1"/>
</dbReference>
<keyword evidence="17" id="KW-1035">Host cytoplasm</keyword>
<dbReference type="GO" id="GO:0030430">
    <property type="term" value="C:host cell cytoplasm"/>
    <property type="evidence" value="ECO:0007669"/>
    <property type="project" value="UniProtKB-SubCell"/>
</dbReference>
<dbReference type="InterPro" id="IPR029053">
    <property type="entry name" value="Viral_coat"/>
</dbReference>
<dbReference type="InterPro" id="IPR000317">
    <property type="entry name" value="Peptidase_C24"/>
</dbReference>
<dbReference type="GO" id="GO:0017111">
    <property type="term" value="F:ribonucleoside triphosphate phosphatase activity"/>
    <property type="evidence" value="ECO:0007669"/>
    <property type="project" value="UniProtKB-EC"/>
</dbReference>
<dbReference type="PROSITE" id="PS51894">
    <property type="entry name" value="CV_3CL_PRO"/>
    <property type="match status" value="1"/>
</dbReference>
<dbReference type="InterPro" id="IPR014759">
    <property type="entry name" value="Helicase_SF3_ssRNA_vir"/>
</dbReference>
<dbReference type="PRINTS" id="PR00918">
    <property type="entry name" value="CALICVIRUSNS"/>
</dbReference>
<keyword evidence="15" id="KW-0946">Virion</keyword>
<evidence type="ECO:0000256" key="9">
    <source>
        <dbReference type="ARBA" id="ARBA00022679"/>
    </source>
</evidence>
<comment type="subcellular location">
    <subcellularLocation>
        <location evidence="1">Host cytoplasm</location>
    </subcellularLocation>
    <subcellularLocation>
        <location evidence="2">Virion</location>
    </subcellularLocation>
</comment>
<dbReference type="GO" id="GO:0006351">
    <property type="term" value="P:DNA-templated transcription"/>
    <property type="evidence" value="ECO:0007669"/>
    <property type="project" value="InterPro"/>
</dbReference>
<feature type="domain" description="Peptidase C24" evidence="22">
    <location>
        <begin position="518"/>
        <end position="665"/>
    </location>
</feature>
<feature type="domain" description="SF3 helicase" evidence="21">
    <location>
        <begin position="1"/>
        <end position="65"/>
    </location>
</feature>
<dbReference type="InterPro" id="IPR033703">
    <property type="entry name" value="Rhv-like"/>
</dbReference>
<evidence type="ECO:0000256" key="4">
    <source>
        <dbReference type="ARBA" id="ARBA00022484"/>
    </source>
</evidence>
<feature type="non-terminal residue" evidence="23">
    <location>
        <position position="1"/>
    </location>
</feature>
<dbReference type="GO" id="GO:0003723">
    <property type="term" value="F:RNA binding"/>
    <property type="evidence" value="ECO:0007669"/>
    <property type="project" value="InterPro"/>
</dbReference>
<dbReference type="InterPro" id="IPR007094">
    <property type="entry name" value="RNA-dir_pol_PSvirus"/>
</dbReference>
<evidence type="ECO:0000256" key="10">
    <source>
        <dbReference type="ARBA" id="ARBA00022695"/>
    </source>
</evidence>
<dbReference type="GO" id="GO:0004386">
    <property type="term" value="F:helicase activity"/>
    <property type="evidence" value="ECO:0007669"/>
    <property type="project" value="InterPro"/>
</dbReference>
<keyword evidence="7" id="KW-0167">Capsid protein</keyword>
<keyword evidence="4" id="KW-0696">RNA-directed RNA polymerase</keyword>
<dbReference type="InterPro" id="IPR004004">
    <property type="entry name" value="Helic/Pol/Pept_Calicivir-typ"/>
</dbReference>
<dbReference type="PROSITE" id="PS51218">
    <property type="entry name" value="SF3_HELICASE_2"/>
    <property type="match status" value="1"/>
</dbReference>
<organism evidence="23">
    <name type="scientific">Bat calicivirus</name>
    <dbReference type="NCBI Taxonomy" id="1514705"/>
    <lineage>
        <taxon>Viruses</taxon>
        <taxon>Riboviria</taxon>
        <taxon>Orthornavirae</taxon>
        <taxon>Pisuviricota</taxon>
        <taxon>Pisoniviricetes</taxon>
        <taxon>Picornavirales</taxon>
        <taxon>Caliciviridae</taxon>
    </lineage>
</organism>
<evidence type="ECO:0000256" key="13">
    <source>
        <dbReference type="ARBA" id="ARBA00022807"/>
    </source>
</evidence>
<evidence type="ECO:0000256" key="5">
    <source>
        <dbReference type="ARBA" id="ARBA00022520"/>
    </source>
</evidence>
<dbReference type="GO" id="GO:0005524">
    <property type="term" value="F:ATP binding"/>
    <property type="evidence" value="ECO:0007669"/>
    <property type="project" value="UniProtKB-KW"/>
</dbReference>
<evidence type="ECO:0000256" key="7">
    <source>
        <dbReference type="ARBA" id="ARBA00022561"/>
    </source>
</evidence>
<dbReference type="GO" id="GO:0006508">
    <property type="term" value="P:proteolysis"/>
    <property type="evidence" value="ECO:0007669"/>
    <property type="project" value="UniProtKB-KW"/>
</dbReference>
<feature type="region of interest" description="Disordered" evidence="19">
    <location>
        <begin position="1184"/>
        <end position="1218"/>
    </location>
</feature>
<sequence length="1717" mass="188338">PMPLNCDRPEHKGKVFASDYIIATTNWPTPVLPDHPRAEAFWRRIIYIDVECPDIAKHMKDHPGSKPPKGIYKPDCSHLKLYKRAHMGYDEHGNVLGGARVTRKRITVGELADLMKVEFTSQALYNTARHLWVTVPTDKVMDVTDTLRAWKLWANVACRVTNDPHQQLNLPGLNMVIVTDLPCPDDPLVWGINANGLSNTCPDMIPGTVCTAGSVTDILDCTTHVPAMVMRRVAIGVEGKTLIMADAQTHHFINPHRLVNVVAVSDIIWGLYNHIGFTSIPSVVKLIRHTWRGLPADAMKIADFLVNDVHVKWSANPNCTLFRLPRTDMLVYTNCTGIIVQVFPKRIPVATIGTPVDGRPNDIYGLTLWDAFMRVLHHCANILKKWAPFVASMASLAVLFTRSSRPMEAKGKTKHGRGRAVRDSDYEEYRDARRDWRKDMSLQEFLQVRDRALAGGNDADSQRYRAWIQLRELRISNNAYRHEVVDIIGKGGHRVEVVRKDIMRAPRRGDDEEFEAEGLSHLLPMEADGQRIGWAVHVGGGKLVTCTHLVRAGARPPAEVRDMQTSHDLTIMATTYRGPARPLGTHCSPAYFTDQLHPVKVLEEGTFEASAGSVKGVTLKILTGKSTAPGDCGLPYYDDSMRLVALHAASSAGGSIKLANDCTQQQLAPKVIMWKGLPVEQVPEQRTLPTGSRYHRSAAHPKVQPEETHEPAPPGAGDPRYSFSQIEMMAGRLKPYVETEPVPFDRLLLRRSYQMCKGYLDQIIGTHKSPNLTFSSACELLPRDTSCGPFVPGIKGDYYDQDSEQYVGELREHLEKSWDRACRGEPLQNAYKLALKDELLPFKKCQEGRRRLLWGCDAGVTLAANAVFKPVAVRLQETLPMHPIMVGVNMDSSIPSLMARAMQDRVQYNVDYKAWDSTMQPAVVALAVELFASWADDTALTTSVQSTLSGAAVGYVNDVRLTTRSGLPSGMPFTSQINSLCHMLCLCYAVLAAYDKHGVPYVGNVFQVETVYTYGDDGWYGFCTATASIFPDILNGLKQLGLQPTAPDKGDEIRPVTEPTFLKRTIQLWEGRTVAALDYTSLARQCYWVKGQRSMDIYSPGRYDLEARSVQLENTLILAVPHGEEVWNKLQQLVHKTCTGEGVLHTLKDYHTARSLYLQLITGERDVQKDGSTQEPPQLVFEMEGDQPLSGAGPSGSAPGTTGPSESAPTAPVGPQPAMAVQAASATAATGALQDSIPLEVRISFVTLTTLNWSNRQAAGTLVGQTHLGPGLNPYTAHLSQMWTAWTGSMDLRVSVSGSGMFGGCLMISMIPPGVDVGTVRNPGGFPHVLVDARVTEPVSFILPDVRNVDYHYMNGDDPTPSLGLWVYNRLINPFGNNDALSQVQITVDTRPGPDFAFAMLRPPDTGVDGGRSPASLLPRRLGHARGNRLGGRVTGMVVVQVASQVNHHWDVNRTTFGWSRGPPAPFAAHVDLHTSASNHIVIGADGRGPIMPNIPNHFPDCVSATTNSSGTAQNNWRGVAGPVTFFDDHWDVNETIAYTGVVATWQGSSLLDHIQADSMIVAYRQRGGSASVAGNVVVTPQWLQGAQVANLEPVPMYGVTATVGPRGGNNIVLWREEVMTDHPNQGFLHSTQLEHTSTALEEDTYHIPPNQLAIFQVEDNGAIFQIGLSSTGHAYTSAPPGTVLSLSPDTTFSFVGLYPWSFALMGPSVRGAYSAS</sequence>
<dbReference type="Gene3D" id="1.20.960.20">
    <property type="match status" value="1"/>
</dbReference>
<proteinExistence type="predicted"/>
<dbReference type="Pfam" id="PF20915">
    <property type="entry name" value="VPg"/>
    <property type="match status" value="1"/>
</dbReference>
<dbReference type="Gene3D" id="6.10.250.3230">
    <property type="match status" value="1"/>
</dbReference>
<feature type="domain" description="RdRp catalytic" evidence="20">
    <location>
        <begin position="905"/>
        <end position="1030"/>
    </location>
</feature>
<keyword evidence="12" id="KW-0378">Hydrolase</keyword>